<reference evidence="3" key="1">
    <citation type="submission" date="2013-09" db="EMBL/GenBank/DDBJ databases">
        <title>The Genome Sequence of Anopheles culicifacies species A.</title>
        <authorList>
            <consortium name="The Broad Institute Genomics Platform"/>
            <person name="Neafsey D.E."/>
            <person name="Besansky N."/>
            <person name="Howell P."/>
            <person name="Walton C."/>
            <person name="Young S.K."/>
            <person name="Zeng Q."/>
            <person name="Gargeya S."/>
            <person name="Fitzgerald M."/>
            <person name="Haas B."/>
            <person name="Abouelleil A."/>
            <person name="Allen A.W."/>
            <person name="Alvarado L."/>
            <person name="Arachchi H.M."/>
            <person name="Berlin A.M."/>
            <person name="Chapman S.B."/>
            <person name="Gainer-Dewar J."/>
            <person name="Goldberg J."/>
            <person name="Griggs A."/>
            <person name="Gujja S."/>
            <person name="Hansen M."/>
            <person name="Howarth C."/>
            <person name="Imamovic A."/>
            <person name="Ireland A."/>
            <person name="Larimer J."/>
            <person name="McCowan C."/>
            <person name="Murphy C."/>
            <person name="Pearson M."/>
            <person name="Poon T.W."/>
            <person name="Priest M."/>
            <person name="Roberts A."/>
            <person name="Saif S."/>
            <person name="Shea T."/>
            <person name="Sisk P."/>
            <person name="Sykes S."/>
            <person name="Wortman J."/>
            <person name="Nusbaum C."/>
            <person name="Birren B."/>
        </authorList>
    </citation>
    <scope>NUCLEOTIDE SEQUENCE [LARGE SCALE GENOMIC DNA]</scope>
    <source>
        <strain evidence="3">A-37</strain>
    </source>
</reference>
<accession>A0A182LXS8</accession>
<dbReference type="Gene3D" id="2.60.210.10">
    <property type="entry name" value="Apoptosis, Tumor Necrosis Factor Receptor Associated Protein 2, Chain A"/>
    <property type="match status" value="1"/>
</dbReference>
<dbReference type="Proteomes" id="UP000075883">
    <property type="component" value="Unassembled WGS sequence"/>
</dbReference>
<dbReference type="EMBL" id="AXCM01001731">
    <property type="status" value="NOT_ANNOTATED_CDS"/>
    <property type="molecule type" value="Genomic_DNA"/>
</dbReference>
<dbReference type="AlphaFoldDB" id="A0A182LXS8"/>
<proteinExistence type="predicted"/>
<keyword evidence="3" id="KW-1185">Reference proteome</keyword>
<organism evidence="2 3">
    <name type="scientific">Anopheles culicifacies</name>
    <dbReference type="NCBI Taxonomy" id="139723"/>
    <lineage>
        <taxon>Eukaryota</taxon>
        <taxon>Metazoa</taxon>
        <taxon>Ecdysozoa</taxon>
        <taxon>Arthropoda</taxon>
        <taxon>Hexapoda</taxon>
        <taxon>Insecta</taxon>
        <taxon>Pterygota</taxon>
        <taxon>Neoptera</taxon>
        <taxon>Endopterygota</taxon>
        <taxon>Diptera</taxon>
        <taxon>Nematocera</taxon>
        <taxon>Culicoidea</taxon>
        <taxon>Culicidae</taxon>
        <taxon>Anophelinae</taxon>
        <taxon>Anopheles</taxon>
        <taxon>culicifacies species complex</taxon>
    </lineage>
</organism>
<evidence type="ECO:0000313" key="2">
    <source>
        <dbReference type="EnsemblMetazoa" id="ACUA004506-PA"/>
    </source>
</evidence>
<evidence type="ECO:0000313" key="3">
    <source>
        <dbReference type="Proteomes" id="UP000075883"/>
    </source>
</evidence>
<reference evidence="2" key="2">
    <citation type="submission" date="2020-05" db="UniProtKB">
        <authorList>
            <consortium name="EnsemblMetazoa"/>
        </authorList>
    </citation>
    <scope>IDENTIFICATION</scope>
    <source>
        <strain evidence="2">A-37</strain>
    </source>
</reference>
<sequence>MLSAIAGTRAFPNTLEKLIHNVGGKSSEEVEEKKDEDEPAEGANIDKPPEMTTEQRIKNLENLVGRYHLQVIYTEKRLADLENQMQLMEYRHSLASENGRLIWPISNFKQRMQEARRD</sequence>
<dbReference type="EMBL" id="AXCM01001730">
    <property type="status" value="NOT_ANNOTATED_CDS"/>
    <property type="molecule type" value="Genomic_DNA"/>
</dbReference>
<evidence type="ECO:0000256" key="1">
    <source>
        <dbReference type="SAM" id="MobiDB-lite"/>
    </source>
</evidence>
<protein>
    <submittedName>
        <fullName evidence="2">Uncharacterized protein</fullName>
    </submittedName>
</protein>
<name>A0A182LXS8_9DIPT</name>
<dbReference type="VEuPathDB" id="VectorBase:ACUA004506"/>
<dbReference type="InterPro" id="IPR008974">
    <property type="entry name" value="TRAF-like"/>
</dbReference>
<dbReference type="EnsemblMetazoa" id="ACUA004506-RA">
    <property type="protein sequence ID" value="ACUA004506-PA"/>
    <property type="gene ID" value="ACUA004506"/>
</dbReference>
<feature type="region of interest" description="Disordered" evidence="1">
    <location>
        <begin position="21"/>
        <end position="53"/>
    </location>
</feature>